<protein>
    <submittedName>
        <fullName evidence="3">Apple domain-containing protein</fullName>
    </submittedName>
</protein>
<evidence type="ECO:0000256" key="1">
    <source>
        <dbReference type="SAM" id="MobiDB-lite"/>
    </source>
</evidence>
<proteinExistence type="predicted"/>
<feature type="compositionally biased region" description="Basic and acidic residues" evidence="1">
    <location>
        <begin position="258"/>
        <end position="269"/>
    </location>
</feature>
<name>A0A1I8G511_9PLAT</name>
<accession>A0A1I8G511</accession>
<feature type="region of interest" description="Disordered" evidence="1">
    <location>
        <begin position="197"/>
        <end position="277"/>
    </location>
</feature>
<evidence type="ECO:0000313" key="2">
    <source>
        <dbReference type="Proteomes" id="UP000095280"/>
    </source>
</evidence>
<sequence length="1154" mass="118541">PRLLRVNINSYFRGTQDRRIKKFSCAKILEHCNMKFALSLYTLAFLTSLACADVPPFELTEAPVQLNASSSSELFNSTGLRSDSECLAVCRSHTNTGPSGSVQQLSINATGCYLIEASGAWGGNSTSSGKLGGKGALAKGNFSLTLDTTLSILVGQAGAEPNDHYGGAGGGGGSFVFINSSPKQLLVAAGGGGGATRYFDGRPGQSGVNGTDATQSSSGKPSFDHGGANGAAGYNSPQEVDSKATHGGCGSGWNGKADNVRRGNNDGERGGWLFDSSGGGGGAGGTYNGGGSGAGTGGFGGGGGGGCGGSGSTCDSACSGPCKSSGGGGGGYSGGGAGVNEGQAGGGGGSYCSGVGCSSVTGGSVNSANPHGLVTATANCPSTSKKDTSVQFALPDNEKQQKSAGGGPEKFNRPRTAAEATTAAALPVAMDGLRIRRSPHPGSPSWLAKLNTGYNQRARQGFVYWFTGRPKPTQFGRYSTGAKHMQYGLGMAPRSAAARPGHRHQTVRIRRVHRAACDAGAAGTGAVGAAAATSLVAVDAGSAAAVAAAAAARGFALAFAGAAALDGTGAAATASAAAEASGARAAFSSSSASAFGAVKNPAASFTVVAAQSGVGGLATPARAAAAVPGQVLDITRLVVASSSVGTAVVEARPELLRAAVDEHEAAAASAGTASLVIGLCARLANKDAQSCVQSQAEVALGQCAFAAQLAAFGVVAAPGSGGLDELGSQSPVHASLLRLLAQRIVVHQQLLTEAGRWNEGGCQTVTRPTDGEALGVGAQAGGVEKLAARGGVELDRGLRELEWRHVGCEQHSVMGGMMSSSHLSSVVVNKWFSAHRTKHMASTMTGNRMEMAEIAFTTQSRTRQSGWYFCGMKKSPTRCTNCTPRRLEMPMNRNTPYSTGMGMCLSTGVRKTDRPMSRKIRKPRRREGLRDVQFRSLQAYQQVQTSHGNNRYHHSEIANDHTDSVRKEWRSSHQFESIADHKCANSQQAGEEEYVWYGELAAPAANPLAQLGGAQLVGHIVEDLIRHERGHAPAHLVKVGTLSRRSQQHVDEPGRHWNLGEIAQHNGSFQSNKRRHRMVEKVGTANQDVGSLSSWRNFLHEVLVEPVAAGGRKNRMHFRFVRPVLVVILIAAEGGHVHSNVHGLAAAYAAAAAA</sequence>
<organism evidence="2 3">
    <name type="scientific">Macrostomum lignano</name>
    <dbReference type="NCBI Taxonomy" id="282301"/>
    <lineage>
        <taxon>Eukaryota</taxon>
        <taxon>Metazoa</taxon>
        <taxon>Spiralia</taxon>
        <taxon>Lophotrochozoa</taxon>
        <taxon>Platyhelminthes</taxon>
        <taxon>Rhabditophora</taxon>
        <taxon>Macrostomorpha</taxon>
        <taxon>Macrostomida</taxon>
        <taxon>Macrostomidae</taxon>
        <taxon>Macrostomum</taxon>
    </lineage>
</organism>
<feature type="compositionally biased region" description="Polar residues" evidence="1">
    <location>
        <begin position="206"/>
        <end position="220"/>
    </location>
</feature>
<dbReference type="AlphaFoldDB" id="A0A1I8G511"/>
<dbReference type="Proteomes" id="UP000095280">
    <property type="component" value="Unplaced"/>
</dbReference>
<evidence type="ECO:0000313" key="3">
    <source>
        <dbReference type="WBParaSite" id="maker-uti_cns_0000905-snap-gene-0.10-mRNA-1"/>
    </source>
</evidence>
<keyword evidence="2" id="KW-1185">Reference proteome</keyword>
<feature type="region of interest" description="Disordered" evidence="1">
    <location>
        <begin position="890"/>
        <end position="927"/>
    </location>
</feature>
<dbReference type="WBParaSite" id="maker-uti_cns_0000905-snap-gene-0.10-mRNA-1">
    <property type="protein sequence ID" value="maker-uti_cns_0000905-snap-gene-0.10-mRNA-1"/>
    <property type="gene ID" value="maker-uti_cns_0000905-snap-gene-0.10"/>
</dbReference>
<feature type="region of interest" description="Disordered" evidence="1">
    <location>
        <begin position="396"/>
        <end position="419"/>
    </location>
</feature>
<reference evidence="3" key="1">
    <citation type="submission" date="2016-11" db="UniProtKB">
        <authorList>
            <consortium name="WormBaseParasite"/>
        </authorList>
    </citation>
    <scope>IDENTIFICATION</scope>
</reference>